<keyword evidence="4" id="KW-0564">Palmitate</keyword>
<keyword evidence="5 6" id="KW-0449">Lipoprotein</keyword>
<dbReference type="InterPro" id="IPR004872">
    <property type="entry name" value="Lipoprotein_NlpA"/>
</dbReference>
<feature type="lipid moiety-binding region" description="S-diacylglycerol cysteine" evidence="7">
    <location>
        <position position="20"/>
    </location>
</feature>
<dbReference type="PROSITE" id="PS51257">
    <property type="entry name" value="PROKAR_LIPOPROTEIN"/>
    <property type="match status" value="1"/>
</dbReference>
<evidence type="ECO:0000256" key="3">
    <source>
        <dbReference type="ARBA" id="ARBA00023136"/>
    </source>
</evidence>
<dbReference type="Pfam" id="PF03180">
    <property type="entry name" value="Lipoprotein_9"/>
    <property type="match status" value="1"/>
</dbReference>
<proteinExistence type="inferred from homology"/>
<feature type="chain" id="PRO_5038335002" description="Lipoprotein" evidence="8">
    <location>
        <begin position="20"/>
        <end position="276"/>
    </location>
</feature>
<dbReference type="GO" id="GO:0016020">
    <property type="term" value="C:membrane"/>
    <property type="evidence" value="ECO:0007669"/>
    <property type="project" value="UniProtKB-SubCell"/>
</dbReference>
<evidence type="ECO:0000313" key="10">
    <source>
        <dbReference type="Proteomes" id="UP000278962"/>
    </source>
</evidence>
<evidence type="ECO:0000256" key="7">
    <source>
        <dbReference type="PIRSR" id="PIRSR002854-1"/>
    </source>
</evidence>
<evidence type="ECO:0000256" key="2">
    <source>
        <dbReference type="ARBA" id="ARBA00022729"/>
    </source>
</evidence>
<dbReference type="AlphaFoldDB" id="A0A660L928"/>
<comment type="caution">
    <text evidence="9">The sequence shown here is derived from an EMBL/GenBank/DDBJ whole genome shotgun (WGS) entry which is preliminary data.</text>
</comment>
<keyword evidence="3" id="KW-0472">Membrane</keyword>
<dbReference type="SUPFAM" id="SSF53850">
    <property type="entry name" value="Periplasmic binding protein-like II"/>
    <property type="match status" value="1"/>
</dbReference>
<comment type="subcellular location">
    <subcellularLocation>
        <location evidence="1">Membrane</location>
        <topology evidence="1">Lipid-anchor</topology>
    </subcellularLocation>
</comment>
<dbReference type="EMBL" id="RBIL01000001">
    <property type="protein sequence ID" value="RKQ91508.1"/>
    <property type="molecule type" value="Genomic_DNA"/>
</dbReference>
<dbReference type="RefSeq" id="WP_121249178.1">
    <property type="nucleotide sequence ID" value="NZ_RBIL01000001.1"/>
</dbReference>
<evidence type="ECO:0000256" key="6">
    <source>
        <dbReference type="PIRNR" id="PIRNR002854"/>
    </source>
</evidence>
<dbReference type="OrthoDB" id="9812878at2"/>
<dbReference type="Gene3D" id="3.40.190.10">
    <property type="entry name" value="Periplasmic binding protein-like II"/>
    <property type="match status" value="2"/>
</dbReference>
<dbReference type="PANTHER" id="PTHR30429">
    <property type="entry name" value="D-METHIONINE-BINDING LIPOPROTEIN METQ"/>
    <property type="match status" value="1"/>
</dbReference>
<feature type="signal peptide" evidence="8">
    <location>
        <begin position="1"/>
        <end position="19"/>
    </location>
</feature>
<gene>
    <name evidence="9" type="ORF">C8N24_1330</name>
</gene>
<dbReference type="PANTHER" id="PTHR30429:SF0">
    <property type="entry name" value="METHIONINE-BINDING LIPOPROTEIN METQ"/>
    <property type="match status" value="1"/>
</dbReference>
<reference evidence="9 10" key="1">
    <citation type="submission" date="2018-10" db="EMBL/GenBank/DDBJ databases">
        <title>Genomic Encyclopedia of Archaeal and Bacterial Type Strains, Phase II (KMG-II): from individual species to whole genera.</title>
        <authorList>
            <person name="Goeker M."/>
        </authorList>
    </citation>
    <scope>NUCLEOTIDE SEQUENCE [LARGE SCALE GENOMIC DNA]</scope>
    <source>
        <strain evidence="9 10">DSM 14954</strain>
    </source>
</reference>
<evidence type="ECO:0000256" key="1">
    <source>
        <dbReference type="ARBA" id="ARBA00004635"/>
    </source>
</evidence>
<dbReference type="Proteomes" id="UP000278962">
    <property type="component" value="Unassembled WGS sequence"/>
</dbReference>
<dbReference type="PIRSF" id="PIRSF002854">
    <property type="entry name" value="MetQ"/>
    <property type="match status" value="1"/>
</dbReference>
<comment type="similarity">
    <text evidence="6">Belongs to the nlpA lipoprotein family.</text>
</comment>
<keyword evidence="10" id="KW-1185">Reference proteome</keyword>
<evidence type="ECO:0000313" key="9">
    <source>
        <dbReference type="EMBL" id="RKQ91508.1"/>
    </source>
</evidence>
<dbReference type="CDD" id="cd13597">
    <property type="entry name" value="PBP2_lipoprotein_Tp32"/>
    <property type="match status" value="1"/>
</dbReference>
<name>A0A660L928_9ACTN</name>
<protein>
    <recommendedName>
        <fullName evidence="6">Lipoprotein</fullName>
    </recommendedName>
</protein>
<organism evidence="9 10">
    <name type="scientific">Solirubrobacter pauli</name>
    <dbReference type="NCBI Taxonomy" id="166793"/>
    <lineage>
        <taxon>Bacteria</taxon>
        <taxon>Bacillati</taxon>
        <taxon>Actinomycetota</taxon>
        <taxon>Thermoleophilia</taxon>
        <taxon>Solirubrobacterales</taxon>
        <taxon>Solirubrobacteraceae</taxon>
        <taxon>Solirubrobacter</taxon>
    </lineage>
</organism>
<sequence length="276" mass="29392">MRRIALALTAAALAVGVVACGDDEPAPASGASADTSKPLVVGASPVPHAEILDFIKDNLAEKAGLKLEVKEFTDYVLPNTALIDGQLDANYFQTPAYLADQEKARKFKAQSIVGVHIEPLGLYSKKVKDINAIPNGAQIAIPNDPTNEARALRLLAANQLITLDDNESTTATIRNITDNPKDIEFAEVEAAQTPRSLDDADLAVINGNYAIEAGLTPSEDALVLEQAEGNPNANLLVTLPDEANDPRVKKLAELLTSPEVKQFIDEKYKGAVLAAF</sequence>
<evidence type="ECO:0000256" key="4">
    <source>
        <dbReference type="ARBA" id="ARBA00023139"/>
    </source>
</evidence>
<evidence type="ECO:0000256" key="8">
    <source>
        <dbReference type="SAM" id="SignalP"/>
    </source>
</evidence>
<keyword evidence="2 8" id="KW-0732">Signal</keyword>
<evidence type="ECO:0000256" key="5">
    <source>
        <dbReference type="ARBA" id="ARBA00023288"/>
    </source>
</evidence>
<accession>A0A660L928</accession>